<feature type="compositionally biased region" description="Basic residues" evidence="3">
    <location>
        <begin position="1267"/>
        <end position="1277"/>
    </location>
</feature>
<proteinExistence type="predicted"/>
<organism evidence="5 6">
    <name type="scientific">Chlamydomonas schloesseri</name>
    <dbReference type="NCBI Taxonomy" id="2026947"/>
    <lineage>
        <taxon>Eukaryota</taxon>
        <taxon>Viridiplantae</taxon>
        <taxon>Chlorophyta</taxon>
        <taxon>core chlorophytes</taxon>
        <taxon>Chlorophyceae</taxon>
        <taxon>CS clade</taxon>
        <taxon>Chlamydomonadales</taxon>
        <taxon>Chlamydomonadaceae</taxon>
        <taxon>Chlamydomonas</taxon>
    </lineage>
</organism>
<dbReference type="Gene3D" id="3.80.10.10">
    <property type="entry name" value="Ribonuclease Inhibitor"/>
    <property type="match status" value="6"/>
</dbReference>
<dbReference type="InterPro" id="IPR032675">
    <property type="entry name" value="LRR_dom_sf"/>
</dbReference>
<dbReference type="PANTHER" id="PTHR24111:SF0">
    <property type="entry name" value="LEUCINE-RICH REPEAT-CONTAINING PROTEIN"/>
    <property type="match status" value="1"/>
</dbReference>
<comment type="caution">
    <text evidence="5">The sequence shown here is derived from an EMBL/GenBank/DDBJ whole genome shotgun (WGS) entry which is preliminary data.</text>
</comment>
<reference evidence="5" key="1">
    <citation type="journal article" date="2020" name="bioRxiv">
        <title>Comparative genomics of Chlamydomonas.</title>
        <authorList>
            <person name="Craig R.J."/>
            <person name="Hasan A.R."/>
            <person name="Ness R.W."/>
            <person name="Keightley P.D."/>
        </authorList>
    </citation>
    <scope>NUCLEOTIDE SEQUENCE</scope>
    <source>
        <strain evidence="5">CCAP 11/173</strain>
    </source>
</reference>
<evidence type="ECO:0000256" key="1">
    <source>
        <dbReference type="ARBA" id="ARBA00004430"/>
    </source>
</evidence>
<accession>A0A836B2D1</accession>
<dbReference type="Pfam" id="PF13516">
    <property type="entry name" value="LRR_6"/>
    <property type="match status" value="4"/>
</dbReference>
<feature type="transmembrane region" description="Helical" evidence="4">
    <location>
        <begin position="94"/>
        <end position="114"/>
    </location>
</feature>
<dbReference type="OrthoDB" id="546000at2759"/>
<feature type="region of interest" description="Disordered" evidence="3">
    <location>
        <begin position="1259"/>
        <end position="1323"/>
    </location>
</feature>
<dbReference type="GO" id="GO:0005930">
    <property type="term" value="C:axoneme"/>
    <property type="evidence" value="ECO:0007669"/>
    <property type="project" value="UniProtKB-SubCell"/>
</dbReference>
<keyword evidence="6" id="KW-1185">Reference proteome</keyword>
<feature type="compositionally biased region" description="Polar residues" evidence="3">
    <location>
        <begin position="1385"/>
        <end position="1395"/>
    </location>
</feature>
<sequence length="1687" mass="166389">MPTAQENAASEGISLLRDGGFERWGGYGGYGGGAGRSTGTAGTAGNAQRTATSESVPLKTTKAGAVDDDDEETFFERINNSDAMVRFNAALDRIYQNYFVAVAFDVVGCLMFLFDIYTDALVVQALSQTEHKDWMITTLVLILYHYALMAVLITAYYRRISTKLNVLGLEEGDSAVGGAAVLGGRKRYRWLLMLPLAIPGVVVLDICMLFTSLLPLMFPRMFANFSSFLSNYNFSRFFIEFVFESIPQTILQTYIYHQLAKSHLAGSGQQRTVALSLVISSLNCLKYGYKLWKAADDAGLTLLEYFKYLLLLKGNYECSPSSMITVINECCAMKRAAALERADTRSATAAAAAATGAGAGSGVGRTGGLGAGGGSDLALDMLAGSAAAGAAGAGGGGGGGAGGGGAVFIMNGFHLHRNKSQYGPAQQAYILLNAFDRMEGCSNVTRWVVSGCPLASMNRILEKGIKAFRNLNTLEVNECALRGDTWKVVTRAIKRHKFLDKVKLIQTGILTKYRNAKRLKVVTGLFKHSLRLRTVALCLHWWDEQYLQDAVELYLLDHPTLESLAIELPPGAPFAARDVASDPHAAASATGGGGGGGGAAGAHMNGGGGTGFYHHTRLAPPLTRQGATGLWGHMAAGARRWSYTAAGTAGGKGWAGAVMPGSRSAGGAPVGGGAAGRARFGTVGAASAGGGAATGFLSPFAVDTAAATAAAGGSEGGGGVGGAIAALPGTLLGWVQQGSGALIGLASYVSDTTISTLQGLTSAVIGGPAGWGDDPEAGGGAAAAAGGGGGAAVGAAGGFAASAGVASPRYCWMLASVLAAAPALKSLYIHNHALPEAAQGVGALAAALLGNSRLTSLSLRGSTVGDPGAAALARVLAASGITGGGGGAGAGGAAGMGGGNTTLQSLNLRKCQLHDEGVIAVFGCLSDNQTLRTLDLSHNRVQGARVGRVLERALRLNSGLTELRLEGWRDTFDDPQVVSALASALAVNSGLRTLSLAGCSMSNSGAITLAAALAVNSSLTSLNLCVSCADGGPGGGAGTGGGGGGGAGAAGGAAAVGSGIGDHGVAALAAAMARNSTLRELHLGGAAVGELGGAALGDCLAGGANDSLQLLDLSCEGGGGGGGAEALLEALGGGGGAVQVEVAECSLPAEGLCGAAAVGGGPGGAGGGQVAGVCDAAAVSIFTALQSNKGLRVLRLRGAHGLSIRAVRAAAEALRRNCSLRELDLSGATFLAGDPDLLHLATSVSVGGVGGGISGGGGYGSAAATPSHRHQHQHQHHGGSLTRLSGTGHHHRSNSHSHPSGGGGGGGGGRGLLPPLLRPSSLRSIGSSKSLQSLASLVRGQQPATPRTPHNGSAFEDSAAAAAAASDIGGGSLSLAATATTPRRLSSNGLTSMQSVGGVAGGDDGDGGGGGGYGGLSAEALEMVGALWSAFAGGLAANTALRVLRLAYCGLGVVGAAALAPALMQNSTLQELDLTGLSAATARQQLGAVIACAAANLAAAAAVNTASASNVGALAHGGGGGGGGHGWHGLGLGRGMHFGGGAGGGSGLGTPRAAAAASASHASGLGAGGACALVSIKATNESYEVVDLLGADKVTSRAAEEAAAAAEEAMRAPGRWGRRGSGGGSGHGASGQGDYIGGALLSRRGSGGASRSSSLGKLTDSAGGAGSSGGGLGPGGGGRWWSRLLRR</sequence>
<evidence type="ECO:0000313" key="6">
    <source>
        <dbReference type="Proteomes" id="UP000613740"/>
    </source>
</evidence>
<feature type="region of interest" description="Disordered" evidence="3">
    <location>
        <begin position="1605"/>
        <end position="1630"/>
    </location>
</feature>
<evidence type="ECO:0000256" key="2">
    <source>
        <dbReference type="ARBA" id="ARBA00022737"/>
    </source>
</evidence>
<protein>
    <submittedName>
        <fullName evidence="5">Uncharacterized protein</fullName>
    </submittedName>
</protein>
<feature type="compositionally biased region" description="Gly residues" evidence="3">
    <location>
        <begin position="1663"/>
        <end position="1679"/>
    </location>
</feature>
<dbReference type="SUPFAM" id="SSF52047">
    <property type="entry name" value="RNI-like"/>
    <property type="match status" value="1"/>
</dbReference>
<keyword evidence="2" id="KW-0677">Repeat</keyword>
<keyword evidence="4" id="KW-1133">Transmembrane helix</keyword>
<feature type="compositionally biased region" description="Gly residues" evidence="3">
    <location>
        <begin position="1619"/>
        <end position="1630"/>
    </location>
</feature>
<dbReference type="SMART" id="SM00368">
    <property type="entry name" value="LRR_RI"/>
    <property type="match status" value="8"/>
</dbReference>
<evidence type="ECO:0000256" key="4">
    <source>
        <dbReference type="SAM" id="Phobius"/>
    </source>
</evidence>
<feature type="compositionally biased region" description="Gly residues" evidence="3">
    <location>
        <begin position="1300"/>
        <end position="1311"/>
    </location>
</feature>
<feature type="compositionally biased region" description="Low complexity" evidence="3">
    <location>
        <begin position="1312"/>
        <end position="1323"/>
    </location>
</feature>
<feature type="transmembrane region" description="Helical" evidence="4">
    <location>
        <begin position="190"/>
        <end position="218"/>
    </location>
</feature>
<gene>
    <name evidence="5" type="ORF">HYH02_008808</name>
</gene>
<name>A0A836B2D1_9CHLO</name>
<feature type="region of interest" description="Disordered" evidence="3">
    <location>
        <begin position="1644"/>
        <end position="1687"/>
    </location>
</feature>
<dbReference type="PANTHER" id="PTHR24111">
    <property type="entry name" value="LEUCINE-RICH REPEAT-CONTAINING PROTEIN 34"/>
    <property type="match status" value="1"/>
</dbReference>
<keyword evidence="4" id="KW-0472">Membrane</keyword>
<dbReference type="EMBL" id="JAEHOD010000027">
    <property type="protein sequence ID" value="KAG2445343.1"/>
    <property type="molecule type" value="Genomic_DNA"/>
</dbReference>
<feature type="compositionally biased region" description="Low complexity" evidence="3">
    <location>
        <begin position="1644"/>
        <end position="1656"/>
    </location>
</feature>
<evidence type="ECO:0000313" key="5">
    <source>
        <dbReference type="EMBL" id="KAG2445343.1"/>
    </source>
</evidence>
<feature type="region of interest" description="Disordered" evidence="3">
    <location>
        <begin position="1385"/>
        <end position="1404"/>
    </location>
</feature>
<dbReference type="InterPro" id="IPR052201">
    <property type="entry name" value="LRR-containing_regulator"/>
</dbReference>
<dbReference type="InterPro" id="IPR001611">
    <property type="entry name" value="Leu-rich_rpt"/>
</dbReference>
<comment type="subcellular location">
    <subcellularLocation>
        <location evidence="1">Cytoplasm</location>
        <location evidence="1">Cytoskeleton</location>
        <location evidence="1">Cilium axoneme</location>
    </subcellularLocation>
</comment>
<feature type="transmembrane region" description="Helical" evidence="4">
    <location>
        <begin position="134"/>
        <end position="157"/>
    </location>
</feature>
<dbReference type="Proteomes" id="UP000613740">
    <property type="component" value="Unassembled WGS sequence"/>
</dbReference>
<keyword evidence="4" id="KW-0812">Transmembrane</keyword>
<evidence type="ECO:0000256" key="3">
    <source>
        <dbReference type="SAM" id="MobiDB-lite"/>
    </source>
</evidence>